<gene>
    <name evidence="1" type="ORF">KK103_15545</name>
</gene>
<protein>
    <submittedName>
        <fullName evidence="1">Uncharacterized protein</fullName>
    </submittedName>
</protein>
<name>A0A5P8YUC3_9MICO</name>
<dbReference type="RefSeq" id="WP_128781714.1">
    <property type="nucleotide sequence ID" value="NZ_CP041260.1"/>
</dbReference>
<proteinExistence type="predicted"/>
<dbReference type="EMBL" id="JAHEWX010000025">
    <property type="protein sequence ID" value="MBT1543176.1"/>
    <property type="molecule type" value="Genomic_DNA"/>
</dbReference>
<dbReference type="AlphaFoldDB" id="A0A5P8YUC3"/>
<comment type="caution">
    <text evidence="1">The sequence shown here is derived from an EMBL/GenBank/DDBJ whole genome shotgun (WGS) entry which is preliminary data.</text>
</comment>
<sequence length="74" mass="8210">MTSQDEARDQLQQVAADIERLRSELDDAISQRYDIVEAARAAGITWREAATILKMTETGLMKTQGATKKARAKS</sequence>
<organism evidence="1 2">
    <name type="scientific">Curtobacterium flaccumfaciens pv. flaccumfaciens</name>
    <dbReference type="NCBI Taxonomy" id="138532"/>
    <lineage>
        <taxon>Bacteria</taxon>
        <taxon>Bacillati</taxon>
        <taxon>Actinomycetota</taxon>
        <taxon>Actinomycetes</taxon>
        <taxon>Micrococcales</taxon>
        <taxon>Microbacteriaceae</taxon>
        <taxon>Curtobacterium</taxon>
    </lineage>
</organism>
<evidence type="ECO:0000313" key="2">
    <source>
        <dbReference type="Proteomes" id="UP000709437"/>
    </source>
</evidence>
<evidence type="ECO:0000313" key="1">
    <source>
        <dbReference type="EMBL" id="MBT1543176.1"/>
    </source>
</evidence>
<reference evidence="1" key="1">
    <citation type="submission" date="2021-05" db="EMBL/GenBank/DDBJ databases">
        <title>Whole genome sequence of Curtobacterium flaccumfaciens pv. flaccumfaciens strain CFBP 3417.</title>
        <authorList>
            <person name="Osdaghi E."/>
            <person name="Taghouti G."/>
            <person name="Portier P."/>
            <person name="Fazliarab A."/>
            <person name="Taghavi S.M."/>
            <person name="Briand M."/>
            <person name="Le-Saux M."/>
            <person name="Jacques M.-A."/>
        </authorList>
    </citation>
    <scope>NUCLEOTIDE SEQUENCE</scope>
    <source>
        <strain evidence="1">CFBP 3417</strain>
    </source>
</reference>
<dbReference type="Proteomes" id="UP000709437">
    <property type="component" value="Unassembled WGS sequence"/>
</dbReference>
<accession>A0A5P8YUC3</accession>